<sequence length="357" mass="41494">MIIGYDARLIGTKRTGTVTMQQKLLEKLIVDNAHRWILFGDRDTIGKYEETHANVKVIHVSMKIKPIWEQFILPYHIFNEKIDLFYSTKNFTVPFVYRHRTIATILDLIPFHFPENYLKNKLRFIYHHVLLKNALKARAVVTISEFSRNDVLAIKHIENIHVIPLGPNASSGSKEQNIRIHMKPFFLTIGGAEPRKNIQSLLNAFSLFKEKGYPHKLVVVGQKNWRNDTLVVPPNIEKDIQFTGFVEDEELYKLYQEAVCFIFPSMYEGFGLPVLEAIYAGLPAIVASNSSLEEIYSDSCFMVETMDPTSYVRAMEELSEKETYEINQVKYNEIKSRYNWDNSANELMKVLLKYSKR</sequence>
<keyword evidence="1" id="KW-0808">Transferase</keyword>
<dbReference type="PANTHER" id="PTHR46401:SF2">
    <property type="entry name" value="GLYCOSYLTRANSFERASE WBBK-RELATED"/>
    <property type="match status" value="1"/>
</dbReference>
<dbReference type="EMBL" id="JPVQ01000027">
    <property type="protein sequence ID" value="KGR90033.1"/>
    <property type="molecule type" value="Genomic_DNA"/>
</dbReference>
<feature type="domain" description="Glycosyl transferase family 1" evidence="2">
    <location>
        <begin position="177"/>
        <end position="325"/>
    </location>
</feature>
<dbReference type="RefSeq" id="WP_036177821.1">
    <property type="nucleotide sequence ID" value="NZ_AVCZ01000027.1"/>
</dbReference>
<evidence type="ECO:0000313" key="4">
    <source>
        <dbReference type="Proteomes" id="UP000030595"/>
    </source>
</evidence>
<evidence type="ECO:0000256" key="1">
    <source>
        <dbReference type="ARBA" id="ARBA00022679"/>
    </source>
</evidence>
<dbReference type="GO" id="GO:0016757">
    <property type="term" value="F:glycosyltransferase activity"/>
    <property type="evidence" value="ECO:0007669"/>
    <property type="project" value="InterPro"/>
</dbReference>
<dbReference type="AlphaFoldDB" id="A0A0A3J4C2"/>
<accession>A0A0A3J4C2</accession>
<reference evidence="3 4" key="1">
    <citation type="submission" date="2014-02" db="EMBL/GenBank/DDBJ databases">
        <title>Draft genome sequence of Lysinibacillus massiliensis CCUG 49529.</title>
        <authorList>
            <person name="Zhang F."/>
            <person name="Wang G."/>
            <person name="Zhang L."/>
        </authorList>
    </citation>
    <scope>NUCLEOTIDE SEQUENCE [LARGE SCALE GENOMIC DNA]</scope>
    <source>
        <strain evidence="3 4">CCUG 49529</strain>
    </source>
</reference>
<organism evidence="3 4">
    <name type="scientific">Ureibacillus massiliensis 4400831 = CIP 108448 = CCUG 49529</name>
    <dbReference type="NCBI Taxonomy" id="1211035"/>
    <lineage>
        <taxon>Bacteria</taxon>
        <taxon>Bacillati</taxon>
        <taxon>Bacillota</taxon>
        <taxon>Bacilli</taxon>
        <taxon>Bacillales</taxon>
        <taxon>Caryophanaceae</taxon>
        <taxon>Ureibacillus</taxon>
    </lineage>
</organism>
<proteinExistence type="predicted"/>
<protein>
    <recommendedName>
        <fullName evidence="2">Glycosyl transferase family 1 domain-containing protein</fullName>
    </recommendedName>
</protein>
<gene>
    <name evidence="3" type="ORF">CD30_13730</name>
</gene>
<dbReference type="Pfam" id="PF00534">
    <property type="entry name" value="Glycos_transf_1"/>
    <property type="match status" value="1"/>
</dbReference>
<evidence type="ECO:0000313" key="3">
    <source>
        <dbReference type="EMBL" id="KGR90033.1"/>
    </source>
</evidence>
<dbReference type="Gene3D" id="3.40.50.2000">
    <property type="entry name" value="Glycogen Phosphorylase B"/>
    <property type="match status" value="2"/>
</dbReference>
<keyword evidence="4" id="KW-1185">Reference proteome</keyword>
<dbReference type="Proteomes" id="UP000030595">
    <property type="component" value="Unassembled WGS sequence"/>
</dbReference>
<dbReference type="SUPFAM" id="SSF53756">
    <property type="entry name" value="UDP-Glycosyltransferase/glycogen phosphorylase"/>
    <property type="match status" value="1"/>
</dbReference>
<evidence type="ECO:0000259" key="2">
    <source>
        <dbReference type="Pfam" id="PF00534"/>
    </source>
</evidence>
<dbReference type="InterPro" id="IPR001296">
    <property type="entry name" value="Glyco_trans_1"/>
</dbReference>
<comment type="caution">
    <text evidence="3">The sequence shown here is derived from an EMBL/GenBank/DDBJ whole genome shotgun (WGS) entry which is preliminary data.</text>
</comment>
<name>A0A0A3J4C2_9BACL</name>
<dbReference type="eggNOG" id="COG0438">
    <property type="taxonomic scope" value="Bacteria"/>
</dbReference>
<dbReference type="PANTHER" id="PTHR46401">
    <property type="entry name" value="GLYCOSYLTRANSFERASE WBBK-RELATED"/>
    <property type="match status" value="1"/>
</dbReference>
<dbReference type="CDD" id="cd03809">
    <property type="entry name" value="GT4_MtfB-like"/>
    <property type="match status" value="1"/>
</dbReference>